<reference evidence="1 2" key="1">
    <citation type="submission" date="2021-04" db="EMBL/GenBank/DDBJ databases">
        <title>Genome analysis of Polyangium sp.</title>
        <authorList>
            <person name="Li Y."/>
            <person name="Wang J."/>
        </authorList>
    </citation>
    <scope>NUCLEOTIDE SEQUENCE [LARGE SCALE GENOMIC DNA]</scope>
    <source>
        <strain evidence="1 2">SDU14</strain>
    </source>
</reference>
<organism evidence="1 2">
    <name type="scientific">Polyangium jinanense</name>
    <dbReference type="NCBI Taxonomy" id="2829994"/>
    <lineage>
        <taxon>Bacteria</taxon>
        <taxon>Pseudomonadati</taxon>
        <taxon>Myxococcota</taxon>
        <taxon>Polyangia</taxon>
        <taxon>Polyangiales</taxon>
        <taxon>Polyangiaceae</taxon>
        <taxon>Polyangium</taxon>
    </lineage>
</organism>
<evidence type="ECO:0000313" key="2">
    <source>
        <dbReference type="Proteomes" id="UP001151081"/>
    </source>
</evidence>
<proteinExistence type="predicted"/>
<dbReference type="AlphaFoldDB" id="A0A9X4AWY0"/>
<protein>
    <submittedName>
        <fullName evidence="1">Uncharacterized protein</fullName>
    </submittedName>
</protein>
<dbReference type="InterPro" id="IPR046037">
    <property type="entry name" value="DUF5995"/>
</dbReference>
<evidence type="ECO:0000313" key="1">
    <source>
        <dbReference type="EMBL" id="MDC3987814.1"/>
    </source>
</evidence>
<comment type="caution">
    <text evidence="1">The sequence shown here is derived from an EMBL/GenBank/DDBJ whole genome shotgun (WGS) entry which is preliminary data.</text>
</comment>
<sequence>MSSRESLADRIKARPQRSIHDVLAVMEIIDGALPSADGVHAFNELYFLVTDRIRAELDRGRFTTPVLLEELDVVFATLYFDAFLAELRAPGSSPRAWQPLFESRSERSISRLQHALCGMNAHINHDLAIAVVETCGRKGIEPRRGTGFFDDYLLINDILEEAEKVATKKLATGVFRDVEEALGRVDNVMAMWSVRRARDAAWANAEVLWAIRDNDLLYETFLKTIDRMAGFAGRGLLLPRGFGGEPET</sequence>
<name>A0A9X4AWY0_9BACT</name>
<gene>
    <name evidence="1" type="ORF">KEG57_45540</name>
</gene>
<dbReference type="Proteomes" id="UP001151081">
    <property type="component" value="Unassembled WGS sequence"/>
</dbReference>
<dbReference type="RefSeq" id="WP_272427892.1">
    <property type="nucleotide sequence ID" value="NZ_JAGTJJ010000059.1"/>
</dbReference>
<keyword evidence="2" id="KW-1185">Reference proteome</keyword>
<dbReference type="Pfam" id="PF19458">
    <property type="entry name" value="DUF5995"/>
    <property type="match status" value="1"/>
</dbReference>
<accession>A0A9X4AWY0</accession>
<dbReference type="EMBL" id="JAGTJJ010000059">
    <property type="protein sequence ID" value="MDC3987814.1"/>
    <property type="molecule type" value="Genomic_DNA"/>
</dbReference>